<dbReference type="EMBL" id="BAABKN010000019">
    <property type="protein sequence ID" value="GAA4744433.1"/>
    <property type="molecule type" value="Genomic_DNA"/>
</dbReference>
<reference evidence="2" key="1">
    <citation type="journal article" date="2019" name="Int. J. Syst. Evol. Microbiol.">
        <title>The Global Catalogue of Microorganisms (GCM) 10K type strain sequencing project: providing services to taxonomists for standard genome sequencing and annotation.</title>
        <authorList>
            <consortium name="The Broad Institute Genomics Platform"/>
            <consortium name="The Broad Institute Genome Sequencing Center for Infectious Disease"/>
            <person name="Wu L."/>
            <person name="Ma J."/>
        </authorList>
    </citation>
    <scope>NUCLEOTIDE SEQUENCE [LARGE SCALE GENOMIC DNA]</scope>
    <source>
        <strain evidence="2">JCM 18532</strain>
    </source>
</reference>
<dbReference type="Proteomes" id="UP001499882">
    <property type="component" value="Unassembled WGS sequence"/>
</dbReference>
<name>A0ABP8Z2W6_9ACTN</name>
<protein>
    <submittedName>
        <fullName evidence="1">Adenylate kinase</fullName>
    </submittedName>
</protein>
<keyword evidence="1" id="KW-0418">Kinase</keyword>
<dbReference type="SUPFAM" id="SSF52540">
    <property type="entry name" value="P-loop containing nucleoside triphosphate hydrolases"/>
    <property type="match status" value="1"/>
</dbReference>
<dbReference type="InterPro" id="IPR027417">
    <property type="entry name" value="P-loop_NTPase"/>
</dbReference>
<organism evidence="1 2">
    <name type="scientific">Nocardioides endophyticus</name>
    <dbReference type="NCBI Taxonomy" id="1353775"/>
    <lineage>
        <taxon>Bacteria</taxon>
        <taxon>Bacillati</taxon>
        <taxon>Actinomycetota</taxon>
        <taxon>Actinomycetes</taxon>
        <taxon>Propionibacteriales</taxon>
        <taxon>Nocardioidaceae</taxon>
        <taxon>Nocardioides</taxon>
    </lineage>
</organism>
<sequence>MLTATAPLPRRPHRVAVAGVSGSGKSSLSRRIAEVLDLPYTEIDGLFHGADWTKRPEFEADVEAFTAAPGWVTEWQYDFARPLLVERADLLVWLDPPYPMVLQRVVRRTLRRRLRRQELWNGNQEPPLRTFFTDDEHIVRWSIRTRHLYDERIPVVAAQRPDLTIVRLGSTREVDPWLREIVQPLA</sequence>
<keyword evidence="2" id="KW-1185">Reference proteome</keyword>
<keyword evidence="1" id="KW-0808">Transferase</keyword>
<dbReference type="GO" id="GO:0016301">
    <property type="term" value="F:kinase activity"/>
    <property type="evidence" value="ECO:0007669"/>
    <property type="project" value="UniProtKB-KW"/>
</dbReference>
<proteinExistence type="predicted"/>
<dbReference type="PANTHER" id="PTHR37816">
    <property type="entry name" value="YALI0E33011P"/>
    <property type="match status" value="1"/>
</dbReference>
<gene>
    <name evidence="1" type="ORF">GCM10023350_31420</name>
</gene>
<dbReference type="InterPro" id="IPR052922">
    <property type="entry name" value="Cytidylate_Kinase-2"/>
</dbReference>
<dbReference type="PANTHER" id="PTHR37816:SF1">
    <property type="entry name" value="TOXIN"/>
    <property type="match status" value="1"/>
</dbReference>
<evidence type="ECO:0000313" key="1">
    <source>
        <dbReference type="EMBL" id="GAA4744433.1"/>
    </source>
</evidence>
<dbReference type="Gene3D" id="3.40.50.300">
    <property type="entry name" value="P-loop containing nucleotide triphosphate hydrolases"/>
    <property type="match status" value="1"/>
</dbReference>
<dbReference type="RefSeq" id="WP_345527766.1">
    <property type="nucleotide sequence ID" value="NZ_BAABKN010000019.1"/>
</dbReference>
<accession>A0ABP8Z2W6</accession>
<comment type="caution">
    <text evidence="1">The sequence shown here is derived from an EMBL/GenBank/DDBJ whole genome shotgun (WGS) entry which is preliminary data.</text>
</comment>
<evidence type="ECO:0000313" key="2">
    <source>
        <dbReference type="Proteomes" id="UP001499882"/>
    </source>
</evidence>